<evidence type="ECO:0000313" key="4">
    <source>
        <dbReference type="Proteomes" id="UP001160148"/>
    </source>
</evidence>
<proteinExistence type="predicted"/>
<evidence type="ECO:0000313" key="3">
    <source>
        <dbReference type="EMBL" id="CAI6346130.1"/>
    </source>
</evidence>
<reference evidence="3 4" key="1">
    <citation type="submission" date="2023-01" db="EMBL/GenBank/DDBJ databases">
        <authorList>
            <person name="Whitehead M."/>
        </authorList>
    </citation>
    <scope>NUCLEOTIDE SEQUENCE [LARGE SCALE GENOMIC DNA]</scope>
</reference>
<feature type="region of interest" description="Disordered" evidence="1">
    <location>
        <begin position="84"/>
        <end position="121"/>
    </location>
</feature>
<keyword evidence="2" id="KW-0732">Signal</keyword>
<feature type="signal peptide" evidence="2">
    <location>
        <begin position="1"/>
        <end position="18"/>
    </location>
</feature>
<evidence type="ECO:0000256" key="2">
    <source>
        <dbReference type="SAM" id="SignalP"/>
    </source>
</evidence>
<keyword evidence="4" id="KW-1185">Reference proteome</keyword>
<gene>
    <name evidence="3" type="ORF">MEUPH1_LOCUS3073</name>
</gene>
<dbReference type="Proteomes" id="UP001160148">
    <property type="component" value="Unassembled WGS sequence"/>
</dbReference>
<organism evidence="3 4">
    <name type="scientific">Macrosiphum euphorbiae</name>
    <name type="common">potato aphid</name>
    <dbReference type="NCBI Taxonomy" id="13131"/>
    <lineage>
        <taxon>Eukaryota</taxon>
        <taxon>Metazoa</taxon>
        <taxon>Ecdysozoa</taxon>
        <taxon>Arthropoda</taxon>
        <taxon>Hexapoda</taxon>
        <taxon>Insecta</taxon>
        <taxon>Pterygota</taxon>
        <taxon>Neoptera</taxon>
        <taxon>Paraneoptera</taxon>
        <taxon>Hemiptera</taxon>
        <taxon>Sternorrhyncha</taxon>
        <taxon>Aphidomorpha</taxon>
        <taxon>Aphidoidea</taxon>
        <taxon>Aphididae</taxon>
        <taxon>Macrosiphini</taxon>
        <taxon>Macrosiphum</taxon>
    </lineage>
</organism>
<protein>
    <submittedName>
        <fullName evidence="3">Uncharacterized protein</fullName>
    </submittedName>
</protein>
<comment type="caution">
    <text evidence="3">The sequence shown here is derived from an EMBL/GenBank/DDBJ whole genome shotgun (WGS) entry which is preliminary data.</text>
</comment>
<feature type="compositionally biased region" description="Basic and acidic residues" evidence="1">
    <location>
        <begin position="107"/>
        <end position="121"/>
    </location>
</feature>
<evidence type="ECO:0000256" key="1">
    <source>
        <dbReference type="SAM" id="MobiDB-lite"/>
    </source>
</evidence>
<name>A0AAV0VRD5_9HEMI</name>
<dbReference type="EMBL" id="CARXXK010000001">
    <property type="protein sequence ID" value="CAI6346130.1"/>
    <property type="molecule type" value="Genomic_DNA"/>
</dbReference>
<accession>A0AAV0VRD5</accession>
<sequence length="178" mass="20002">MIYRAITLFVAVQSVVVASPTATMSHGENIVSPIGTFYHPTPSSRARSFPEVGKLPRTSAMSKKLPASGPDKWLKLSNAGNSHLSRNGRFPALADTYQPPRTRSNHMRLEESHRSEEERAEKINSDLEKMIQFMTVLGQVDRYLSSRAKSFVSTLGRAMENNPDDHHLYNDKEVPLDY</sequence>
<feature type="chain" id="PRO_5043920072" evidence="2">
    <location>
        <begin position="19"/>
        <end position="178"/>
    </location>
</feature>
<dbReference type="AlphaFoldDB" id="A0AAV0VRD5"/>